<dbReference type="Proteomes" id="UP000509414">
    <property type="component" value="Chromosome"/>
</dbReference>
<evidence type="ECO:0000256" key="2">
    <source>
        <dbReference type="SAM" id="SignalP"/>
    </source>
</evidence>
<evidence type="ECO:0000313" key="4">
    <source>
        <dbReference type="EMBL" id="QLI05676.1"/>
    </source>
</evidence>
<keyword evidence="1 2" id="KW-0732">Signal</keyword>
<evidence type="ECO:0000256" key="1">
    <source>
        <dbReference type="ARBA" id="ARBA00022729"/>
    </source>
</evidence>
<protein>
    <submittedName>
        <fullName evidence="4">Beta-barrel assembly machinery complex, BamD/YfiO lipoprotein</fullName>
    </submittedName>
</protein>
<name>A0A7H9CHU7_9BACT</name>
<dbReference type="KEGG" id="cinf:CINF_1187"/>
<dbReference type="InterPro" id="IPR039565">
    <property type="entry name" value="BamD-like"/>
</dbReference>
<dbReference type="Gene3D" id="1.25.40.10">
    <property type="entry name" value="Tetratricopeptide repeat domain"/>
    <property type="match status" value="1"/>
</dbReference>
<dbReference type="EMBL" id="CP049075">
    <property type="protein sequence ID" value="QLI05676.1"/>
    <property type="molecule type" value="Genomic_DNA"/>
</dbReference>
<sequence>MKIWQFLLFLLLSFGLSACSTFGQKKDNTLFNLTPQAWFSQILKDLRELNYDAADEHYISFTSEHINSQLLPQITLILANACAENEKYLMANFYLDEYIKRFANRDEIEYAKFLKIKANFDSFSKPNRNQKLMIDNINQIENFLLEYPNTQYRPLVETILAKLKLAQFYLDQEIAKLYERTGRDESAQVYKDRLENTNINDKDMIKPNLPWYMLPFE</sequence>
<keyword evidence="4" id="KW-0449">Lipoprotein</keyword>
<organism evidence="4 5">
    <name type="scientific">Candidatus Campylobacter infans</name>
    <dbReference type="NCBI Taxonomy" id="2561898"/>
    <lineage>
        <taxon>Bacteria</taxon>
        <taxon>Pseudomonadati</taxon>
        <taxon>Campylobacterota</taxon>
        <taxon>Epsilonproteobacteria</taxon>
        <taxon>Campylobacterales</taxon>
        <taxon>Campylobacteraceae</taxon>
        <taxon>Campylobacter</taxon>
    </lineage>
</organism>
<dbReference type="InterPro" id="IPR011990">
    <property type="entry name" value="TPR-like_helical_dom_sf"/>
</dbReference>
<feature type="signal peptide" evidence="2">
    <location>
        <begin position="1"/>
        <end position="18"/>
    </location>
</feature>
<feature type="domain" description="Outer membrane lipoprotein BamD-like" evidence="3">
    <location>
        <begin position="34"/>
        <end position="182"/>
    </location>
</feature>
<dbReference type="PROSITE" id="PS51257">
    <property type="entry name" value="PROKAR_LIPOPROTEIN"/>
    <property type="match status" value="1"/>
</dbReference>
<keyword evidence="5" id="KW-1185">Reference proteome</keyword>
<evidence type="ECO:0000313" key="5">
    <source>
        <dbReference type="Proteomes" id="UP000509414"/>
    </source>
</evidence>
<proteinExistence type="predicted"/>
<dbReference type="Pfam" id="PF13525">
    <property type="entry name" value="YfiO"/>
    <property type="match status" value="1"/>
</dbReference>
<evidence type="ECO:0000259" key="3">
    <source>
        <dbReference type="Pfam" id="PF13525"/>
    </source>
</evidence>
<reference evidence="4 5" key="1">
    <citation type="submission" date="2020-02" db="EMBL/GenBank/DDBJ databases">
        <title>Complete genome sequence of the novel Campylobacter species Candidatus Campylobacter infans.</title>
        <authorList>
            <person name="Duim B."/>
            <person name="Zomer A."/>
            <person name="van der Graaf L."/>
            <person name="Wagenaar J."/>
        </authorList>
    </citation>
    <scope>NUCLEOTIDE SEQUENCE [LARGE SCALE GENOMIC DNA]</scope>
    <source>
        <strain evidence="4 5">19S00001</strain>
    </source>
</reference>
<feature type="chain" id="PRO_5028803981" evidence="2">
    <location>
        <begin position="19"/>
        <end position="217"/>
    </location>
</feature>
<gene>
    <name evidence="4" type="ORF">CINF_1187</name>
</gene>
<accession>A0A7H9CHU7</accession>
<dbReference type="AlphaFoldDB" id="A0A7H9CHU7"/>
<dbReference type="RefSeq" id="WP_179974862.1">
    <property type="nucleotide sequence ID" value="NZ_CP049075.1"/>
</dbReference>